<dbReference type="InterPro" id="IPR004358">
    <property type="entry name" value="Sig_transdc_His_kin-like_C"/>
</dbReference>
<dbReference type="InterPro" id="IPR004105">
    <property type="entry name" value="CheA-like_dim"/>
</dbReference>
<keyword evidence="10" id="KW-0902">Two-component regulatory system</keyword>
<organism evidence="17 18">
    <name type="scientific">Rubrivivax albus</name>
    <dbReference type="NCBI Taxonomy" id="2499835"/>
    <lineage>
        <taxon>Bacteria</taxon>
        <taxon>Pseudomonadati</taxon>
        <taxon>Pseudomonadota</taxon>
        <taxon>Betaproteobacteria</taxon>
        <taxon>Burkholderiales</taxon>
        <taxon>Sphaerotilaceae</taxon>
        <taxon>Rubrivivax</taxon>
    </lineage>
</organism>
<evidence type="ECO:0000259" key="16">
    <source>
        <dbReference type="PROSITE" id="PS50894"/>
    </source>
</evidence>
<dbReference type="PROSITE" id="PS50851">
    <property type="entry name" value="CHEW"/>
    <property type="match status" value="1"/>
</dbReference>
<dbReference type="PANTHER" id="PTHR43395:SF10">
    <property type="entry name" value="CHEMOTAXIS PROTEIN CHEA"/>
    <property type="match status" value="1"/>
</dbReference>
<evidence type="ECO:0000313" key="17">
    <source>
        <dbReference type="EMBL" id="RVT52279.1"/>
    </source>
</evidence>
<dbReference type="GO" id="GO:0006935">
    <property type="term" value="P:chemotaxis"/>
    <property type="evidence" value="ECO:0007669"/>
    <property type="project" value="UniProtKB-KW"/>
</dbReference>
<dbReference type="RefSeq" id="WP_128197402.1">
    <property type="nucleotide sequence ID" value="NZ_SACT01000002.1"/>
</dbReference>
<dbReference type="InterPro" id="IPR005467">
    <property type="entry name" value="His_kinase_dom"/>
</dbReference>
<dbReference type="Pfam" id="PF01584">
    <property type="entry name" value="CheW"/>
    <property type="match status" value="1"/>
</dbReference>
<evidence type="ECO:0000313" key="18">
    <source>
        <dbReference type="Proteomes" id="UP000288178"/>
    </source>
</evidence>
<feature type="domain" description="Histidine kinase" evidence="14">
    <location>
        <begin position="390"/>
        <end position="591"/>
    </location>
</feature>
<dbReference type="PRINTS" id="PR00344">
    <property type="entry name" value="BCTRLSENSOR"/>
</dbReference>
<evidence type="ECO:0000256" key="13">
    <source>
        <dbReference type="SAM" id="MobiDB-lite"/>
    </source>
</evidence>
<evidence type="ECO:0000256" key="11">
    <source>
        <dbReference type="ARBA" id="ARBA00035100"/>
    </source>
</evidence>
<dbReference type="EMBL" id="SACT01000002">
    <property type="protein sequence ID" value="RVT52279.1"/>
    <property type="molecule type" value="Genomic_DNA"/>
</dbReference>
<dbReference type="Pfam" id="PF01627">
    <property type="entry name" value="Hpt"/>
    <property type="match status" value="1"/>
</dbReference>
<evidence type="ECO:0000256" key="9">
    <source>
        <dbReference type="ARBA" id="ARBA00022840"/>
    </source>
</evidence>
<keyword evidence="8" id="KW-0418">Kinase</keyword>
<accession>A0A437JXB1</accession>
<keyword evidence="9" id="KW-0067">ATP-binding</keyword>
<dbReference type="InterPro" id="IPR036890">
    <property type="entry name" value="HATPase_C_sf"/>
</dbReference>
<dbReference type="PROSITE" id="PS50109">
    <property type="entry name" value="HIS_KIN"/>
    <property type="match status" value="1"/>
</dbReference>
<dbReference type="SMART" id="SM00260">
    <property type="entry name" value="CheW"/>
    <property type="match status" value="1"/>
</dbReference>
<dbReference type="GO" id="GO:0005524">
    <property type="term" value="F:ATP binding"/>
    <property type="evidence" value="ECO:0007669"/>
    <property type="project" value="UniProtKB-KW"/>
</dbReference>
<feature type="modified residue" description="Phosphohistidine" evidence="12">
    <location>
        <position position="53"/>
    </location>
</feature>
<protein>
    <recommendedName>
        <fullName evidence="3">Chemotaxis protein CheA</fullName>
        <ecNumber evidence="2">2.7.13.3</ecNumber>
    </recommendedName>
</protein>
<feature type="compositionally biased region" description="Polar residues" evidence="13">
    <location>
        <begin position="730"/>
        <end position="750"/>
    </location>
</feature>
<dbReference type="Gene3D" id="3.30.565.10">
    <property type="entry name" value="Histidine kinase-like ATPase, C-terminal domain"/>
    <property type="match status" value="1"/>
</dbReference>
<proteinExistence type="predicted"/>
<dbReference type="EC" id="2.7.13.3" evidence="2"/>
<comment type="function">
    <text evidence="11">Involved in the transmission of sensory signals from the chemoreceptors to the flagellar motors. CheA is autophosphorylated; it can transfer its phosphate group to either CheB or CheY.</text>
</comment>
<comment type="catalytic activity">
    <reaction evidence="1">
        <text>ATP + protein L-histidine = ADP + protein N-phospho-L-histidine.</text>
        <dbReference type="EC" id="2.7.13.3"/>
    </reaction>
</comment>
<dbReference type="GO" id="GO:0000155">
    <property type="term" value="F:phosphorelay sensor kinase activity"/>
    <property type="evidence" value="ECO:0007669"/>
    <property type="project" value="InterPro"/>
</dbReference>
<dbReference type="SUPFAM" id="SSF47384">
    <property type="entry name" value="Homodimeric domain of signal transducing histidine kinase"/>
    <property type="match status" value="1"/>
</dbReference>
<comment type="caution">
    <text evidence="17">The sequence shown here is derived from an EMBL/GenBank/DDBJ whole genome shotgun (WGS) entry which is preliminary data.</text>
</comment>
<evidence type="ECO:0000256" key="3">
    <source>
        <dbReference type="ARBA" id="ARBA00021495"/>
    </source>
</evidence>
<keyword evidence="5 12" id="KW-0597">Phosphoprotein</keyword>
<dbReference type="InterPro" id="IPR036641">
    <property type="entry name" value="HPT_dom_sf"/>
</dbReference>
<dbReference type="InterPro" id="IPR051315">
    <property type="entry name" value="Bact_Chemotaxis_CheA"/>
</dbReference>
<dbReference type="Proteomes" id="UP000288178">
    <property type="component" value="Unassembled WGS sequence"/>
</dbReference>
<feature type="region of interest" description="Disordered" evidence="13">
    <location>
        <begin position="138"/>
        <end position="160"/>
    </location>
</feature>
<evidence type="ECO:0000259" key="14">
    <source>
        <dbReference type="PROSITE" id="PS50109"/>
    </source>
</evidence>
<dbReference type="InterPro" id="IPR003594">
    <property type="entry name" value="HATPase_dom"/>
</dbReference>
<feature type="region of interest" description="Disordered" evidence="13">
    <location>
        <begin position="728"/>
        <end position="750"/>
    </location>
</feature>
<dbReference type="SMART" id="SM00387">
    <property type="entry name" value="HATPase_c"/>
    <property type="match status" value="1"/>
</dbReference>
<evidence type="ECO:0000256" key="6">
    <source>
        <dbReference type="ARBA" id="ARBA00022679"/>
    </source>
</evidence>
<reference evidence="17 18" key="1">
    <citation type="submission" date="2019-01" db="EMBL/GenBank/DDBJ databases">
        <authorList>
            <person name="Chen W.-M."/>
        </authorList>
    </citation>
    <scope>NUCLEOTIDE SEQUENCE [LARGE SCALE GENOMIC DNA]</scope>
    <source>
        <strain evidence="17 18">ICH-3</strain>
    </source>
</reference>
<evidence type="ECO:0000256" key="4">
    <source>
        <dbReference type="ARBA" id="ARBA00022500"/>
    </source>
</evidence>
<dbReference type="CDD" id="cd00088">
    <property type="entry name" value="HPT"/>
    <property type="match status" value="1"/>
</dbReference>
<evidence type="ECO:0000259" key="15">
    <source>
        <dbReference type="PROSITE" id="PS50851"/>
    </source>
</evidence>
<dbReference type="SUPFAM" id="SSF50341">
    <property type="entry name" value="CheW-like"/>
    <property type="match status" value="1"/>
</dbReference>
<feature type="domain" description="HPt" evidence="16">
    <location>
        <begin position="6"/>
        <end position="110"/>
    </location>
</feature>
<dbReference type="AlphaFoldDB" id="A0A437JXB1"/>
<dbReference type="InterPro" id="IPR008207">
    <property type="entry name" value="Sig_transdc_His_kin_Hpt_dom"/>
</dbReference>
<feature type="compositionally biased region" description="Low complexity" evidence="13">
    <location>
        <begin position="141"/>
        <end position="156"/>
    </location>
</feature>
<evidence type="ECO:0000256" key="5">
    <source>
        <dbReference type="ARBA" id="ARBA00022553"/>
    </source>
</evidence>
<keyword evidence="7" id="KW-0547">Nucleotide-binding</keyword>
<dbReference type="SMART" id="SM01231">
    <property type="entry name" value="H-kinase_dim"/>
    <property type="match status" value="1"/>
</dbReference>
<keyword evidence="6" id="KW-0808">Transferase</keyword>
<feature type="domain" description="CheW-like" evidence="15">
    <location>
        <begin position="593"/>
        <end position="726"/>
    </location>
</feature>
<evidence type="ECO:0000256" key="12">
    <source>
        <dbReference type="PROSITE-ProRule" id="PRU00110"/>
    </source>
</evidence>
<evidence type="ECO:0000256" key="7">
    <source>
        <dbReference type="ARBA" id="ARBA00022741"/>
    </source>
</evidence>
<dbReference type="InterPro" id="IPR036097">
    <property type="entry name" value="HisK_dim/P_sf"/>
</dbReference>
<dbReference type="GO" id="GO:0005737">
    <property type="term" value="C:cytoplasm"/>
    <property type="evidence" value="ECO:0007669"/>
    <property type="project" value="InterPro"/>
</dbReference>
<evidence type="ECO:0000256" key="2">
    <source>
        <dbReference type="ARBA" id="ARBA00012438"/>
    </source>
</evidence>
<dbReference type="Gene3D" id="1.20.120.160">
    <property type="entry name" value="HPT domain"/>
    <property type="match status" value="1"/>
</dbReference>
<dbReference type="InterPro" id="IPR037006">
    <property type="entry name" value="CheA-like_homodim_sf"/>
</dbReference>
<dbReference type="Pfam" id="PF02895">
    <property type="entry name" value="H-kinase_dim"/>
    <property type="match status" value="1"/>
</dbReference>
<dbReference type="InterPro" id="IPR037257">
    <property type="entry name" value="T2SS_E_N_sf"/>
</dbReference>
<dbReference type="SUPFAM" id="SSF55874">
    <property type="entry name" value="ATPase domain of HSP90 chaperone/DNA topoisomerase II/histidine kinase"/>
    <property type="match status" value="1"/>
</dbReference>
<dbReference type="PROSITE" id="PS50894">
    <property type="entry name" value="HPT"/>
    <property type="match status" value="1"/>
</dbReference>
<dbReference type="CDD" id="cd16916">
    <property type="entry name" value="HATPase_CheA-like"/>
    <property type="match status" value="1"/>
</dbReference>
<dbReference type="InterPro" id="IPR036061">
    <property type="entry name" value="CheW-like_dom_sf"/>
</dbReference>
<dbReference type="SUPFAM" id="SSF160246">
    <property type="entry name" value="EspE N-terminal domain-like"/>
    <property type="match status" value="1"/>
</dbReference>
<name>A0A437JXB1_9BURK</name>
<sequence length="750" mass="79703">MKKDIDSSFVQDALPAFISEAGEQTAAIEQLLLQLEGAPDDAELLNALFRCAHTVKGSAGIFGLDRVVAFTHHVESLLDQLRDGQLAFTPALSTLLLKCNDQIQALVDQAGRGDDGDDTEGDATRSALIAALQNAAGQGDAASSPSPAAASASPAPTDGTMGDRRWHVAVCFGADTFRNGMDPLAILNYVRGLGTMATLTCDLAGIPPLDQIDPESCHLTFEFGLDTQAPRVEIEGAFSFVRDDCELHVVEPGATPEAFAAVIEAMPDNPRLGDILVAAGAITRAQLQQALRRQSEVAASGQRTQLGEVLQTVAGVSSQVVKAALDKQSRQREAAGGSGAPAEDQRYIRVQADRLDAVINLLGELVIAGAGASMLARQTRQSPLIKANAQMGRLIEEIRNGTLQLRMVPIGETFSRFRRVVRDTAAELGKDVVLELQGGETELDKSVVERIADPLMHLVRNALDHGLETPEAREAARKPRQGSLVLSACHESGSILICITDDGRGIQRQKVLERAWDRGLLERGVVPADADIDRLIFEPGFSTAEKVTNLSGRGVGMDVVKRNIEALRGTVALFSEPGIGSRIEIRLPLTLAIIDGFLVGVGHSKFIFPLDAVVEVIENRPTAGEVDAHGRGFVELRGQVLPVVGLRQLYDLGGDEPERASIVVLNTGGRRYGVRVDSLLGQHQTVIKPLGRMFRSLRGMSGSSILGSGEVALIFDVHALGHLAAAPPGTRSTAPAPSLSSGHAGNTQNV</sequence>
<dbReference type="OrthoDB" id="9803176at2"/>
<evidence type="ECO:0000256" key="10">
    <source>
        <dbReference type="ARBA" id="ARBA00023012"/>
    </source>
</evidence>
<evidence type="ECO:0000256" key="1">
    <source>
        <dbReference type="ARBA" id="ARBA00000085"/>
    </source>
</evidence>
<keyword evidence="4" id="KW-0145">Chemotaxis</keyword>
<dbReference type="SUPFAM" id="SSF47226">
    <property type="entry name" value="Histidine-containing phosphotransfer domain, HPT domain"/>
    <property type="match status" value="1"/>
</dbReference>
<dbReference type="PANTHER" id="PTHR43395">
    <property type="entry name" value="SENSOR HISTIDINE KINASE CHEA"/>
    <property type="match status" value="1"/>
</dbReference>
<dbReference type="CDD" id="cd00731">
    <property type="entry name" value="CheA_reg"/>
    <property type="match status" value="1"/>
</dbReference>
<keyword evidence="18" id="KW-1185">Reference proteome</keyword>
<dbReference type="FunFam" id="3.30.565.10:FF:000016">
    <property type="entry name" value="Chemotaxis protein CheA, putative"/>
    <property type="match status" value="1"/>
</dbReference>
<dbReference type="SMART" id="SM00073">
    <property type="entry name" value="HPT"/>
    <property type="match status" value="1"/>
</dbReference>
<gene>
    <name evidence="17" type="ORF">ENE75_07425</name>
</gene>
<dbReference type="InterPro" id="IPR002545">
    <property type="entry name" value="CheW-lke_dom"/>
</dbReference>
<evidence type="ECO:0000256" key="8">
    <source>
        <dbReference type="ARBA" id="ARBA00022777"/>
    </source>
</evidence>
<dbReference type="Pfam" id="PF02518">
    <property type="entry name" value="HATPase_c"/>
    <property type="match status" value="1"/>
</dbReference>
<dbReference type="Gene3D" id="2.30.30.40">
    <property type="entry name" value="SH3 Domains"/>
    <property type="match status" value="1"/>
</dbReference>
<dbReference type="Gene3D" id="1.10.287.560">
    <property type="entry name" value="Histidine kinase CheA-like, homodimeric domain"/>
    <property type="match status" value="1"/>
</dbReference>